<dbReference type="PANTHER" id="PTHR36766:SF73">
    <property type="entry name" value="NB-ARC DOMAIN-CONTAINING PROTEIN"/>
    <property type="match status" value="1"/>
</dbReference>
<dbReference type="Proteomes" id="UP000823388">
    <property type="component" value="Chromosome 7N"/>
</dbReference>
<accession>A0A8T0Q8E1</accession>
<keyword evidence="2" id="KW-1185">Reference proteome</keyword>
<dbReference type="InterPro" id="IPR032675">
    <property type="entry name" value="LRR_dom_sf"/>
</dbReference>
<reference evidence="1" key="1">
    <citation type="submission" date="2020-05" db="EMBL/GenBank/DDBJ databases">
        <title>WGS assembly of Panicum virgatum.</title>
        <authorList>
            <person name="Lovell J.T."/>
            <person name="Jenkins J."/>
            <person name="Shu S."/>
            <person name="Juenger T.E."/>
            <person name="Schmutz J."/>
        </authorList>
    </citation>
    <scope>NUCLEOTIDE SEQUENCE</scope>
    <source>
        <strain evidence="1">AP13</strain>
    </source>
</reference>
<gene>
    <name evidence="1" type="ORF">PVAP13_7NG360825</name>
</gene>
<proteinExistence type="predicted"/>
<evidence type="ECO:0000313" key="2">
    <source>
        <dbReference type="Proteomes" id="UP000823388"/>
    </source>
</evidence>
<dbReference type="AlphaFoldDB" id="A0A8T0Q8E1"/>
<evidence type="ECO:0000313" key="1">
    <source>
        <dbReference type="EMBL" id="KAG2568892.1"/>
    </source>
</evidence>
<organism evidence="1 2">
    <name type="scientific">Panicum virgatum</name>
    <name type="common">Blackwell switchgrass</name>
    <dbReference type="NCBI Taxonomy" id="38727"/>
    <lineage>
        <taxon>Eukaryota</taxon>
        <taxon>Viridiplantae</taxon>
        <taxon>Streptophyta</taxon>
        <taxon>Embryophyta</taxon>
        <taxon>Tracheophyta</taxon>
        <taxon>Spermatophyta</taxon>
        <taxon>Magnoliopsida</taxon>
        <taxon>Liliopsida</taxon>
        <taxon>Poales</taxon>
        <taxon>Poaceae</taxon>
        <taxon>PACMAD clade</taxon>
        <taxon>Panicoideae</taxon>
        <taxon>Panicodae</taxon>
        <taxon>Paniceae</taxon>
        <taxon>Panicinae</taxon>
        <taxon>Panicum</taxon>
        <taxon>Panicum sect. Hiantes</taxon>
    </lineage>
</organism>
<sequence>MSWIHWLPCSAALEGNFTCLRKLEGNFACLKELVLKDSLGLESLQLCNCTALEGLTIKDCASLAALEGNFTCLRKLEPQRNPSLKSVELRFCTALEELLIYECESLDLQEDLGSLRGLRYLHLFDCPGLSHYLGRMSSQRRYEVCAGLERLRTDDYSFLTTSFCKCLTSLQRLEFTDPEGEVTRLTDEQESALQRLTSLQELRFEYCRNLADLPVGLHSLPSLRRLEIIHCWNITRLPEKGLPPSLEELEIASTRSTKLSDECRMQATTRSKPRVKIHGTYVN</sequence>
<dbReference type="EMBL" id="CM029050">
    <property type="protein sequence ID" value="KAG2568892.1"/>
    <property type="molecule type" value="Genomic_DNA"/>
</dbReference>
<protein>
    <submittedName>
        <fullName evidence="1">Uncharacterized protein</fullName>
    </submittedName>
</protein>
<comment type="caution">
    <text evidence="1">The sequence shown here is derived from an EMBL/GenBank/DDBJ whole genome shotgun (WGS) entry which is preliminary data.</text>
</comment>
<name>A0A8T0Q8E1_PANVG</name>
<dbReference type="PANTHER" id="PTHR36766">
    <property type="entry name" value="PLANT BROAD-SPECTRUM MILDEW RESISTANCE PROTEIN RPW8"/>
    <property type="match status" value="1"/>
</dbReference>
<dbReference type="Gene3D" id="3.80.10.10">
    <property type="entry name" value="Ribonuclease Inhibitor"/>
    <property type="match status" value="2"/>
</dbReference>
<dbReference type="SUPFAM" id="SSF52058">
    <property type="entry name" value="L domain-like"/>
    <property type="match status" value="1"/>
</dbReference>